<dbReference type="InterPro" id="IPR029063">
    <property type="entry name" value="SAM-dependent_MTases_sf"/>
</dbReference>
<dbReference type="GO" id="GO:0005829">
    <property type="term" value="C:cytosol"/>
    <property type="evidence" value="ECO:0007669"/>
    <property type="project" value="TreeGrafter"/>
</dbReference>
<dbReference type="AlphaFoldDB" id="X0WL41"/>
<dbReference type="InterPro" id="IPR001737">
    <property type="entry name" value="KsgA/Erm"/>
</dbReference>
<dbReference type="GO" id="GO:0003723">
    <property type="term" value="F:RNA binding"/>
    <property type="evidence" value="ECO:0007669"/>
    <property type="project" value="UniProtKB-KW"/>
</dbReference>
<evidence type="ECO:0008006" key="6">
    <source>
        <dbReference type="Google" id="ProtNLM"/>
    </source>
</evidence>
<name>X0WL41_9ZZZZ</name>
<evidence type="ECO:0000313" key="5">
    <source>
        <dbReference type="EMBL" id="GAG13406.1"/>
    </source>
</evidence>
<dbReference type="InterPro" id="IPR023165">
    <property type="entry name" value="rRNA_Ade_diMease-like_C"/>
</dbReference>
<comment type="caution">
    <text evidence="5">The sequence shown here is derived from an EMBL/GenBank/DDBJ whole genome shotgun (WGS) entry which is preliminary data.</text>
</comment>
<dbReference type="Gene3D" id="1.10.8.100">
    <property type="entry name" value="Ribosomal RNA adenine dimethylase-like, domain 2"/>
    <property type="match status" value="1"/>
</dbReference>
<reference evidence="5" key="1">
    <citation type="journal article" date="2014" name="Front. Microbiol.">
        <title>High frequency of phylogenetically diverse reductive dehalogenase-homologous genes in deep subseafloor sedimentary metagenomes.</title>
        <authorList>
            <person name="Kawai M."/>
            <person name="Futagami T."/>
            <person name="Toyoda A."/>
            <person name="Takaki Y."/>
            <person name="Nishi S."/>
            <person name="Hori S."/>
            <person name="Arai W."/>
            <person name="Tsubouchi T."/>
            <person name="Morono Y."/>
            <person name="Uchiyama I."/>
            <person name="Ito T."/>
            <person name="Fujiyama A."/>
            <person name="Inagaki F."/>
            <person name="Takami H."/>
        </authorList>
    </citation>
    <scope>NUCLEOTIDE SEQUENCE</scope>
    <source>
        <strain evidence="5">Expedition CK06-06</strain>
    </source>
</reference>
<dbReference type="PROSITE" id="PS51689">
    <property type="entry name" value="SAM_RNA_A_N6_MT"/>
    <property type="match status" value="1"/>
</dbReference>
<dbReference type="Pfam" id="PF00398">
    <property type="entry name" value="RrnaAD"/>
    <property type="match status" value="1"/>
</dbReference>
<evidence type="ECO:0000256" key="2">
    <source>
        <dbReference type="ARBA" id="ARBA00022679"/>
    </source>
</evidence>
<organism evidence="5">
    <name type="scientific">marine sediment metagenome</name>
    <dbReference type="NCBI Taxonomy" id="412755"/>
    <lineage>
        <taxon>unclassified sequences</taxon>
        <taxon>metagenomes</taxon>
        <taxon>ecological metagenomes</taxon>
    </lineage>
</organism>
<keyword evidence="3" id="KW-0949">S-adenosyl-L-methionine</keyword>
<dbReference type="PANTHER" id="PTHR11727:SF7">
    <property type="entry name" value="DIMETHYLADENOSINE TRANSFERASE-RELATED"/>
    <property type="match status" value="1"/>
</dbReference>
<dbReference type="GO" id="GO:0000179">
    <property type="term" value="F:rRNA (adenine-N6,N6-)-dimethyltransferase activity"/>
    <property type="evidence" value="ECO:0007669"/>
    <property type="project" value="TreeGrafter"/>
</dbReference>
<sequence length="102" mass="11169">YVPARSFYPPPKVDSAIMRIDVYPGPAVDVANVSGFFAVVKAGFSAPRKQLRNALSLGLQLGAPEVIELLEQAGIASQRRPQTLSLEEWAQVYRVVASRDKQ</sequence>
<evidence type="ECO:0000256" key="1">
    <source>
        <dbReference type="ARBA" id="ARBA00022603"/>
    </source>
</evidence>
<gene>
    <name evidence="5" type="ORF">S01H1_37681</name>
</gene>
<protein>
    <recommendedName>
        <fullName evidence="6">Ribosomal RNA adenine methylase transferase N-terminal domain-containing protein</fullName>
    </recommendedName>
</protein>
<evidence type="ECO:0000256" key="3">
    <source>
        <dbReference type="ARBA" id="ARBA00022691"/>
    </source>
</evidence>
<dbReference type="SUPFAM" id="SSF53335">
    <property type="entry name" value="S-adenosyl-L-methionine-dependent methyltransferases"/>
    <property type="match status" value="1"/>
</dbReference>
<dbReference type="EMBL" id="BARS01023674">
    <property type="protein sequence ID" value="GAG13406.1"/>
    <property type="molecule type" value="Genomic_DNA"/>
</dbReference>
<keyword evidence="2" id="KW-0808">Transferase</keyword>
<keyword evidence="1" id="KW-0489">Methyltransferase</keyword>
<dbReference type="PANTHER" id="PTHR11727">
    <property type="entry name" value="DIMETHYLADENOSINE TRANSFERASE"/>
    <property type="match status" value="1"/>
</dbReference>
<accession>X0WL41</accession>
<evidence type="ECO:0000256" key="4">
    <source>
        <dbReference type="ARBA" id="ARBA00022884"/>
    </source>
</evidence>
<proteinExistence type="predicted"/>
<feature type="non-terminal residue" evidence="5">
    <location>
        <position position="1"/>
    </location>
</feature>
<keyword evidence="4" id="KW-0694">RNA-binding</keyword>